<keyword evidence="1" id="KW-0472">Membrane</keyword>
<sequence length="168" mass="17951">MLNRGPMSLPLPGLSDTDPVGSIAHLIQTALTPVFMLSGIGTLLNLFNTRLARVSDHLEEIAHRLDDDPPDDARNVLLRHQERLHRRVFSLDTAILLGAVGGASTCGAAFMLFLGSLRDSSLAVVLVTLFGAALCCTIGSLAAFFIDSVLGWHGLRSEGSLPRISAKH</sequence>
<dbReference type="Proteomes" id="UP000032679">
    <property type="component" value="Unassembled WGS sequence"/>
</dbReference>
<accession>A0A0D6MMG6</accession>
<dbReference type="STRING" id="1231623.Tasa_031_082"/>
<protein>
    <recommendedName>
        <fullName evidence="4">DUF2721 domain-containing protein</fullName>
    </recommendedName>
</protein>
<feature type="transmembrane region" description="Helical" evidence="1">
    <location>
        <begin position="120"/>
        <end position="146"/>
    </location>
</feature>
<feature type="transmembrane region" description="Helical" evidence="1">
    <location>
        <begin position="88"/>
        <end position="114"/>
    </location>
</feature>
<feature type="transmembrane region" description="Helical" evidence="1">
    <location>
        <begin position="20"/>
        <end position="47"/>
    </location>
</feature>
<dbReference type="Pfam" id="PF11026">
    <property type="entry name" value="DUF2721"/>
    <property type="match status" value="1"/>
</dbReference>
<evidence type="ECO:0008006" key="4">
    <source>
        <dbReference type="Google" id="ProtNLM"/>
    </source>
</evidence>
<dbReference type="AlphaFoldDB" id="A0A0D6MMG6"/>
<evidence type="ECO:0000256" key="1">
    <source>
        <dbReference type="SAM" id="Phobius"/>
    </source>
</evidence>
<evidence type="ECO:0000313" key="2">
    <source>
        <dbReference type="EMBL" id="GAN54864.1"/>
    </source>
</evidence>
<keyword evidence="1" id="KW-0812">Transmembrane</keyword>
<dbReference type="EMBL" id="BALE01000031">
    <property type="protein sequence ID" value="GAN54864.1"/>
    <property type="molecule type" value="Genomic_DNA"/>
</dbReference>
<keyword evidence="1" id="KW-1133">Transmembrane helix</keyword>
<proteinExistence type="predicted"/>
<dbReference type="InterPro" id="IPR021279">
    <property type="entry name" value="DUF2721"/>
</dbReference>
<name>A0A0D6MMG6_9PROT</name>
<reference evidence="2 3" key="1">
    <citation type="submission" date="2012-10" db="EMBL/GenBank/DDBJ databases">
        <title>Genome sequencing of Tanticharoenia sakaeratensis NBRC 103193.</title>
        <authorList>
            <person name="Azuma Y."/>
            <person name="Hadano H."/>
            <person name="Hirakawa H."/>
            <person name="Matsushita K."/>
        </authorList>
    </citation>
    <scope>NUCLEOTIDE SEQUENCE [LARGE SCALE GENOMIC DNA]</scope>
    <source>
        <strain evidence="2 3">NBRC 103193</strain>
    </source>
</reference>
<comment type="caution">
    <text evidence="2">The sequence shown here is derived from an EMBL/GenBank/DDBJ whole genome shotgun (WGS) entry which is preliminary data.</text>
</comment>
<gene>
    <name evidence="2" type="ORF">Tasa_031_082</name>
</gene>
<evidence type="ECO:0000313" key="3">
    <source>
        <dbReference type="Proteomes" id="UP000032679"/>
    </source>
</evidence>
<keyword evidence="3" id="KW-1185">Reference proteome</keyword>
<organism evidence="2 3">
    <name type="scientific">Tanticharoenia sakaeratensis NBRC 103193</name>
    <dbReference type="NCBI Taxonomy" id="1231623"/>
    <lineage>
        <taxon>Bacteria</taxon>
        <taxon>Pseudomonadati</taxon>
        <taxon>Pseudomonadota</taxon>
        <taxon>Alphaproteobacteria</taxon>
        <taxon>Acetobacterales</taxon>
        <taxon>Acetobacteraceae</taxon>
        <taxon>Tanticharoenia</taxon>
    </lineage>
</organism>